<keyword evidence="4" id="KW-0378">Hydrolase</keyword>
<evidence type="ECO:0000256" key="7">
    <source>
        <dbReference type="SAM" id="MobiDB-lite"/>
    </source>
</evidence>
<keyword evidence="5" id="KW-0788">Thiol protease</keyword>
<dbReference type="GO" id="GO:0006508">
    <property type="term" value="P:proteolysis"/>
    <property type="evidence" value="ECO:0007669"/>
    <property type="project" value="UniProtKB-KW"/>
</dbReference>
<sequence>MEPQLKVLEGAEQQLSFLAREPIAHGLLVGIACPPPADIASASSSLLIAGALRAVEEDFSNLQNDAARLLDTVPEGFQAVGAFWTEPDGQMAKACSLLSATTSRQSITDTPAILACLGEGNGQPQYFLAPPMTQDRIANSEKKRVDVQAVDQSALWEAHVPLRCSLPVLLQIPTTSPAFPTPREIDTASEKVMQDLRSESAAFLVDSAKEPSCSVLVQPWDHEASVTGRGFASGGVSTSGKKGGGKGKKKAVVPEAQGEKNFDEMTCEELGGATEPSTHQKIPKPIRVTFLQRQSCSGDALRAPYLSSEPVASPTTLYPLPLSLDVLCIAPAAMHLTDAVRTLIVPALEKQLQHAVQLAQDHKRGVVAHLFHPPGVLFPVTALYPHSRDEGEQLLVGIRTHLHRQLGLPLDRPLLRSANALLSADAEPGSAEASTSGRLLDVHAGIRPSGIANGKLSLIHGSYEYYHYMQDRIDDKGWGCAYRSLQTIVSWFRLQNYTTVPVPSHRTIQQTLVDLQDKEASFVGSSQWIGAIELGYILDALLGVTCKVLNVSSGADLPSKARELAHHFDTQGTPVMIGGGVLAYTLLGIDYNELTGECAFLILDPHYTGGESLKAIQSGQWIGWKRGGANGIFVQNAFYNLLLPQRPQIV</sequence>
<dbReference type="PANTHER" id="PTHR48153:SF2">
    <property type="entry name" value="UFM1-SPECIFIC PROTEASE 2"/>
    <property type="match status" value="1"/>
</dbReference>
<feature type="domain" description="UFSP2 second" evidence="9">
    <location>
        <begin position="286"/>
        <end position="421"/>
    </location>
</feature>
<organism evidence="10 11">
    <name type="scientific">Klebsormidium nitens</name>
    <name type="common">Green alga</name>
    <name type="synonym">Ulothrix nitens</name>
    <dbReference type="NCBI Taxonomy" id="105231"/>
    <lineage>
        <taxon>Eukaryota</taxon>
        <taxon>Viridiplantae</taxon>
        <taxon>Streptophyta</taxon>
        <taxon>Klebsormidiophyceae</taxon>
        <taxon>Klebsormidiales</taxon>
        <taxon>Klebsormidiaceae</taxon>
        <taxon>Klebsormidium</taxon>
    </lineage>
</organism>
<evidence type="ECO:0000259" key="8">
    <source>
        <dbReference type="Pfam" id="PF07910"/>
    </source>
</evidence>
<dbReference type="SUPFAM" id="SSF54001">
    <property type="entry name" value="Cysteine proteinases"/>
    <property type="match status" value="1"/>
</dbReference>
<protein>
    <recommendedName>
        <fullName evidence="6">Probable Ufm1-specific protease</fullName>
    </recommendedName>
</protein>
<dbReference type="FunFam" id="3.90.70.130:FF:000001">
    <property type="entry name" value="Probable Ufm1-specific protease 2"/>
    <property type="match status" value="1"/>
</dbReference>
<gene>
    <name evidence="10" type="ORF">KFL_000170350</name>
</gene>
<evidence type="ECO:0000256" key="4">
    <source>
        <dbReference type="ARBA" id="ARBA00022801"/>
    </source>
</evidence>
<dbReference type="InterPro" id="IPR038765">
    <property type="entry name" value="Papain-like_cys_pep_sf"/>
</dbReference>
<dbReference type="OMA" id="QTIISWE"/>
<evidence type="ECO:0000259" key="9">
    <source>
        <dbReference type="Pfam" id="PF20908"/>
    </source>
</evidence>
<accession>A0A1Y1HND1</accession>
<dbReference type="Proteomes" id="UP000054558">
    <property type="component" value="Unassembled WGS sequence"/>
</dbReference>
<proteinExistence type="inferred from homology"/>
<dbReference type="Pfam" id="PF20908">
    <property type="entry name" value="UfSP2_N"/>
    <property type="match status" value="1"/>
</dbReference>
<dbReference type="AlphaFoldDB" id="A0A1Y1HND1"/>
<evidence type="ECO:0000313" key="10">
    <source>
        <dbReference type="EMBL" id="GAQ78689.1"/>
    </source>
</evidence>
<dbReference type="EMBL" id="DF236966">
    <property type="protein sequence ID" value="GAQ78689.1"/>
    <property type="molecule type" value="Genomic_DNA"/>
</dbReference>
<dbReference type="PROSITE" id="PS51257">
    <property type="entry name" value="PROKAR_LIPOPROTEIN"/>
    <property type="match status" value="1"/>
</dbReference>
<dbReference type="GO" id="GO:0071567">
    <property type="term" value="F:deUFMylase activity"/>
    <property type="evidence" value="ECO:0000318"/>
    <property type="project" value="GO_Central"/>
</dbReference>
<evidence type="ECO:0000256" key="6">
    <source>
        <dbReference type="ARBA" id="ARBA00067779"/>
    </source>
</evidence>
<feature type="region of interest" description="Disordered" evidence="7">
    <location>
        <begin position="231"/>
        <end position="250"/>
    </location>
</feature>
<dbReference type="STRING" id="105231.A0A1Y1HND1"/>
<name>A0A1Y1HND1_KLENI</name>
<dbReference type="InterPro" id="IPR049387">
    <property type="entry name" value="UFSP2-like_2nd"/>
</dbReference>
<evidence type="ECO:0000313" key="11">
    <source>
        <dbReference type="Proteomes" id="UP000054558"/>
    </source>
</evidence>
<evidence type="ECO:0000256" key="3">
    <source>
        <dbReference type="ARBA" id="ARBA00022786"/>
    </source>
</evidence>
<evidence type="ECO:0000256" key="1">
    <source>
        <dbReference type="ARBA" id="ARBA00008552"/>
    </source>
</evidence>
<dbReference type="InterPro" id="IPR012462">
    <property type="entry name" value="UFSP1/2_DUB_cat"/>
</dbReference>
<keyword evidence="11" id="KW-1185">Reference proteome</keyword>
<evidence type="ECO:0000256" key="5">
    <source>
        <dbReference type="ARBA" id="ARBA00022807"/>
    </source>
</evidence>
<dbReference type="Gene3D" id="3.90.70.130">
    <property type="match status" value="1"/>
</dbReference>
<comment type="similarity">
    <text evidence="1">Belongs to the peptidase C78 family.</text>
</comment>
<keyword evidence="2" id="KW-0645">Protease</keyword>
<dbReference type="OrthoDB" id="417506at2759"/>
<evidence type="ECO:0000256" key="2">
    <source>
        <dbReference type="ARBA" id="ARBA00022670"/>
    </source>
</evidence>
<reference evidence="10 11" key="1">
    <citation type="journal article" date="2014" name="Nat. Commun.">
        <title>Klebsormidium flaccidum genome reveals primary factors for plant terrestrial adaptation.</title>
        <authorList>
            <person name="Hori K."/>
            <person name="Maruyama F."/>
            <person name="Fujisawa T."/>
            <person name="Togashi T."/>
            <person name="Yamamoto N."/>
            <person name="Seo M."/>
            <person name="Sato S."/>
            <person name="Yamada T."/>
            <person name="Mori H."/>
            <person name="Tajima N."/>
            <person name="Moriyama T."/>
            <person name="Ikeuchi M."/>
            <person name="Watanabe M."/>
            <person name="Wada H."/>
            <person name="Kobayashi K."/>
            <person name="Saito M."/>
            <person name="Masuda T."/>
            <person name="Sasaki-Sekimoto Y."/>
            <person name="Mashiguchi K."/>
            <person name="Awai K."/>
            <person name="Shimojima M."/>
            <person name="Masuda S."/>
            <person name="Iwai M."/>
            <person name="Nobusawa T."/>
            <person name="Narise T."/>
            <person name="Kondo S."/>
            <person name="Saito H."/>
            <person name="Sato R."/>
            <person name="Murakawa M."/>
            <person name="Ihara Y."/>
            <person name="Oshima-Yamada Y."/>
            <person name="Ohtaka K."/>
            <person name="Satoh M."/>
            <person name="Sonobe K."/>
            <person name="Ishii M."/>
            <person name="Ohtani R."/>
            <person name="Kanamori-Sato M."/>
            <person name="Honoki R."/>
            <person name="Miyazaki D."/>
            <person name="Mochizuki H."/>
            <person name="Umetsu J."/>
            <person name="Higashi K."/>
            <person name="Shibata D."/>
            <person name="Kamiya Y."/>
            <person name="Sato N."/>
            <person name="Nakamura Y."/>
            <person name="Tabata S."/>
            <person name="Ida S."/>
            <person name="Kurokawa K."/>
            <person name="Ohta H."/>
        </authorList>
    </citation>
    <scope>NUCLEOTIDE SEQUENCE [LARGE SCALE GENOMIC DNA]</scope>
    <source>
        <strain evidence="10 11">NIES-2285</strain>
    </source>
</reference>
<dbReference type="Pfam" id="PF07910">
    <property type="entry name" value="Peptidase_C78"/>
    <property type="match status" value="1"/>
</dbReference>
<dbReference type="PANTHER" id="PTHR48153">
    <property type="entry name" value="UFM1-SPECIFIC PROTEASE 2"/>
    <property type="match status" value="1"/>
</dbReference>
<keyword evidence="3" id="KW-0833">Ubl conjugation pathway</keyword>
<feature type="domain" description="UFSP1/2/DUB catalytic" evidence="8">
    <location>
        <begin position="456"/>
        <end position="642"/>
    </location>
</feature>